<name>A0ABN0QVU3_MYCUL</name>
<protein>
    <recommendedName>
        <fullName evidence="4">RCK C-terminal domain-containing protein</fullName>
    </recommendedName>
</protein>
<proteinExistence type="predicted"/>
<evidence type="ECO:0008006" key="4">
    <source>
        <dbReference type="Google" id="ProtNLM"/>
    </source>
</evidence>
<feature type="region of interest" description="Disordered" evidence="1">
    <location>
        <begin position="37"/>
        <end position="59"/>
    </location>
</feature>
<evidence type="ECO:0000313" key="2">
    <source>
        <dbReference type="EMBL" id="EUA88903.1"/>
    </source>
</evidence>
<evidence type="ECO:0000313" key="3">
    <source>
        <dbReference type="Proteomes" id="UP000020681"/>
    </source>
</evidence>
<accession>A0ABN0QVU3</accession>
<organism evidence="2 3">
    <name type="scientific">Mycobacterium ulcerans str. Harvey</name>
    <dbReference type="NCBI Taxonomy" id="1299332"/>
    <lineage>
        <taxon>Bacteria</taxon>
        <taxon>Bacillati</taxon>
        <taxon>Actinomycetota</taxon>
        <taxon>Actinomycetes</taxon>
        <taxon>Mycobacteriales</taxon>
        <taxon>Mycobacteriaceae</taxon>
        <taxon>Mycobacterium</taxon>
        <taxon>Mycobacterium ulcerans group</taxon>
    </lineage>
</organism>
<keyword evidence="3" id="KW-1185">Reference proteome</keyword>
<evidence type="ECO:0000256" key="1">
    <source>
        <dbReference type="SAM" id="MobiDB-lite"/>
    </source>
</evidence>
<dbReference type="EMBL" id="JAOL01000131">
    <property type="protein sequence ID" value="EUA88903.1"/>
    <property type="molecule type" value="Genomic_DNA"/>
</dbReference>
<reference evidence="2 3" key="1">
    <citation type="submission" date="2014-01" db="EMBL/GenBank/DDBJ databases">
        <authorList>
            <person name="Dobos K."/>
            <person name="Lenaerts A."/>
            <person name="Ordway D."/>
            <person name="DeGroote M.A."/>
            <person name="Parker T."/>
            <person name="Sizemore C."/>
            <person name="Tallon L.J."/>
            <person name="Sadzewicz L.K."/>
            <person name="Sengamalay N."/>
            <person name="Fraser C.M."/>
            <person name="Hine E."/>
            <person name="Shefchek K.A."/>
            <person name="Das S.P."/>
            <person name="Tettelin H."/>
        </authorList>
    </citation>
    <scope>NUCLEOTIDE SEQUENCE [LARGE SCALE GENOMIC DNA]</scope>
    <source>
        <strain evidence="2 3">Harvey</strain>
    </source>
</reference>
<gene>
    <name evidence="2" type="ORF">I551_4614</name>
</gene>
<dbReference type="Proteomes" id="UP000020681">
    <property type="component" value="Unassembled WGS sequence"/>
</dbReference>
<sequence>MGRIGLVVIRQGREVHVAKQIDPGVRLLQGDELIVIQPRPQGPRGDSAARRTKVIDPRE</sequence>
<feature type="compositionally biased region" description="Basic and acidic residues" evidence="1">
    <location>
        <begin position="47"/>
        <end position="59"/>
    </location>
</feature>
<comment type="caution">
    <text evidence="2">The sequence shown here is derived from an EMBL/GenBank/DDBJ whole genome shotgun (WGS) entry which is preliminary data.</text>
</comment>